<dbReference type="PANTHER" id="PTHR24637:SF334">
    <property type="entry name" value="NEMATODE CUTICLE COLLAGEN N-TERMINAL DOMAIN-CONTAINING PROTEIN"/>
    <property type="match status" value="1"/>
</dbReference>
<sequence>MGEMTRVPVTMLRARGKTGASLKNTGSSVQVATDEDKAVPQLVSGTLNPNGVLRLKMSDGEYVDIDGFYTANSLIQGPAGPRGYPGENGRDGTNGRDGEQGATGCQGPAGPRGDTGPEGPRGPQGIQGPAGPKGEPGPRGSDGFMQIFIQSEDPSAMEGSVVKAGALWVKP</sequence>
<evidence type="ECO:0000256" key="1">
    <source>
        <dbReference type="SAM" id="MobiDB-lite"/>
    </source>
</evidence>
<dbReference type="PANTHER" id="PTHR24637">
    <property type="entry name" value="COLLAGEN"/>
    <property type="match status" value="1"/>
</dbReference>
<protein>
    <submittedName>
        <fullName evidence="2">Tail fiber protein</fullName>
    </submittedName>
</protein>
<reference evidence="2" key="1">
    <citation type="submission" date="2024-07" db="EMBL/GenBank/DDBJ databases">
        <authorList>
            <person name="Bringhurst R.M."/>
            <person name="Homer T.E."/>
        </authorList>
    </citation>
    <scope>NUCLEOTIDE SEQUENCE</scope>
</reference>
<feature type="compositionally biased region" description="Basic and acidic residues" evidence="1">
    <location>
        <begin position="88"/>
        <end position="99"/>
    </location>
</feature>
<accession>A0AB39CDP1</accession>
<evidence type="ECO:0000313" key="2">
    <source>
        <dbReference type="EMBL" id="XDJ15038.1"/>
    </source>
</evidence>
<proteinExistence type="predicted"/>
<organism evidence="2">
    <name type="scientific">Pseudomonas phage HRDY3</name>
    <dbReference type="NCBI Taxonomy" id="3236930"/>
    <lineage>
        <taxon>Viruses</taxon>
    </lineage>
</organism>
<name>A0AB39CDP1_9VIRU</name>
<feature type="region of interest" description="Disordered" evidence="1">
    <location>
        <begin position="72"/>
        <end position="145"/>
    </location>
</feature>
<dbReference type="EMBL" id="PQ015379">
    <property type="protein sequence ID" value="XDJ15038.1"/>
    <property type="molecule type" value="Genomic_DNA"/>
</dbReference>
<dbReference type="InterPro" id="IPR008160">
    <property type="entry name" value="Collagen"/>
</dbReference>
<dbReference type="Pfam" id="PF01391">
    <property type="entry name" value="Collagen"/>
    <property type="match status" value="1"/>
</dbReference>